<dbReference type="HOGENOM" id="CLU_2197439_0_0_1"/>
<dbReference type="Proteomes" id="UP000002668">
    <property type="component" value="Genome"/>
</dbReference>
<gene>
    <name evidence="1" type="ORF">LEMA_P118830.1</name>
</gene>
<name>E4ZTM4_LEPMJ</name>
<organism evidence="2">
    <name type="scientific">Leptosphaeria maculans (strain JN3 / isolate v23.1.3 / race Av1-4-5-6-7-8)</name>
    <name type="common">Blackleg fungus</name>
    <name type="synonym">Phoma lingam</name>
    <dbReference type="NCBI Taxonomy" id="985895"/>
    <lineage>
        <taxon>Eukaryota</taxon>
        <taxon>Fungi</taxon>
        <taxon>Dikarya</taxon>
        <taxon>Ascomycota</taxon>
        <taxon>Pezizomycotina</taxon>
        <taxon>Dothideomycetes</taxon>
        <taxon>Pleosporomycetidae</taxon>
        <taxon>Pleosporales</taxon>
        <taxon>Pleosporineae</taxon>
        <taxon>Leptosphaeriaceae</taxon>
        <taxon>Plenodomus</taxon>
        <taxon>Plenodomus lingam/Leptosphaeria maculans species complex</taxon>
    </lineage>
</organism>
<dbReference type="VEuPathDB" id="FungiDB:LEMA_P118830.1"/>
<protein>
    <submittedName>
        <fullName evidence="1">Predicted protein</fullName>
    </submittedName>
</protein>
<evidence type="ECO:0000313" key="2">
    <source>
        <dbReference type="Proteomes" id="UP000002668"/>
    </source>
</evidence>
<evidence type="ECO:0000313" key="1">
    <source>
        <dbReference type="EMBL" id="CBX94880.1"/>
    </source>
</evidence>
<reference evidence="2" key="1">
    <citation type="journal article" date="2011" name="Nat. Commun.">
        <title>Effector diversification within compartments of the Leptosphaeria maculans genome affected by Repeat-Induced Point mutations.</title>
        <authorList>
            <person name="Rouxel T."/>
            <person name="Grandaubert J."/>
            <person name="Hane J.K."/>
            <person name="Hoede C."/>
            <person name="van de Wouw A.P."/>
            <person name="Couloux A."/>
            <person name="Dominguez V."/>
            <person name="Anthouard V."/>
            <person name="Bally P."/>
            <person name="Bourras S."/>
            <person name="Cozijnsen A.J."/>
            <person name="Ciuffetti L.M."/>
            <person name="Degrave A."/>
            <person name="Dilmaghani A."/>
            <person name="Duret L."/>
            <person name="Fudal I."/>
            <person name="Goodwin S.B."/>
            <person name="Gout L."/>
            <person name="Glaser N."/>
            <person name="Linglin J."/>
            <person name="Kema G.H.J."/>
            <person name="Lapalu N."/>
            <person name="Lawrence C.B."/>
            <person name="May K."/>
            <person name="Meyer M."/>
            <person name="Ollivier B."/>
            <person name="Poulain J."/>
            <person name="Schoch C.L."/>
            <person name="Simon A."/>
            <person name="Spatafora J.W."/>
            <person name="Stachowiak A."/>
            <person name="Turgeon B.G."/>
            <person name="Tyler B.M."/>
            <person name="Vincent D."/>
            <person name="Weissenbach J."/>
            <person name="Amselem J."/>
            <person name="Quesneville H."/>
            <person name="Oliver R.P."/>
            <person name="Wincker P."/>
            <person name="Balesdent M.-H."/>
            <person name="Howlett B.J."/>
        </authorList>
    </citation>
    <scope>NUCLEOTIDE SEQUENCE [LARGE SCALE GENOMIC DNA]</scope>
    <source>
        <strain evidence="2">JN3 / isolate v23.1.3 / race Av1-4-5-6-7-8</strain>
    </source>
</reference>
<dbReference type="EMBL" id="FP929125">
    <property type="protein sequence ID" value="CBX94880.1"/>
    <property type="molecule type" value="Genomic_DNA"/>
</dbReference>
<accession>E4ZTM4</accession>
<sequence length="108" mass="12081">MFCKPRRHKNLSIHRYRPGSGSFRRLPDQQTFCSPSLNPCINHLLCRYDRYLLDVFFTSRYANYSLALFASSASALSSILKMALPQALCSFASSSALGTASSPMYTSL</sequence>
<proteinExistence type="predicted"/>
<dbReference type="InParanoid" id="E4ZTM4"/>
<dbReference type="AlphaFoldDB" id="E4ZTM4"/>
<keyword evidence="2" id="KW-1185">Reference proteome</keyword>